<dbReference type="STRING" id="1448308.A0A2T2P0H2"/>
<dbReference type="PANTHER" id="PTHR35391">
    <property type="entry name" value="C2H2-TYPE DOMAIN-CONTAINING PROTEIN-RELATED"/>
    <property type="match status" value="1"/>
</dbReference>
<name>A0A2T2P0H2_CORCC</name>
<protein>
    <submittedName>
        <fullName evidence="2">TPR-like protein</fullName>
    </submittedName>
</protein>
<proteinExistence type="predicted"/>
<organism evidence="2 3">
    <name type="scientific">Corynespora cassiicola Philippines</name>
    <dbReference type="NCBI Taxonomy" id="1448308"/>
    <lineage>
        <taxon>Eukaryota</taxon>
        <taxon>Fungi</taxon>
        <taxon>Dikarya</taxon>
        <taxon>Ascomycota</taxon>
        <taxon>Pezizomycotina</taxon>
        <taxon>Dothideomycetes</taxon>
        <taxon>Pleosporomycetidae</taxon>
        <taxon>Pleosporales</taxon>
        <taxon>Corynesporascaceae</taxon>
        <taxon>Corynespora</taxon>
    </lineage>
</organism>
<accession>A0A2T2P0H2</accession>
<gene>
    <name evidence="2" type="ORF">BS50DRAFT_546066</name>
</gene>
<dbReference type="EMBL" id="KZ678131">
    <property type="protein sequence ID" value="PSN71016.1"/>
    <property type="molecule type" value="Genomic_DNA"/>
</dbReference>
<evidence type="ECO:0000313" key="2">
    <source>
        <dbReference type="EMBL" id="PSN71016.1"/>
    </source>
</evidence>
<evidence type="ECO:0000256" key="1">
    <source>
        <dbReference type="SAM" id="MobiDB-lite"/>
    </source>
</evidence>
<dbReference type="SUPFAM" id="SSF48452">
    <property type="entry name" value="TPR-like"/>
    <property type="match status" value="1"/>
</dbReference>
<evidence type="ECO:0000313" key="3">
    <source>
        <dbReference type="Proteomes" id="UP000240883"/>
    </source>
</evidence>
<feature type="region of interest" description="Disordered" evidence="1">
    <location>
        <begin position="111"/>
        <end position="134"/>
    </location>
</feature>
<dbReference type="PANTHER" id="PTHR35391:SF7">
    <property type="entry name" value="C2H2-TYPE DOMAIN-CONTAINING PROTEIN"/>
    <property type="match status" value="1"/>
</dbReference>
<keyword evidence="3" id="KW-1185">Reference proteome</keyword>
<dbReference type="Gene3D" id="1.25.40.10">
    <property type="entry name" value="Tetratricopeptide repeat domain"/>
    <property type="match status" value="2"/>
</dbReference>
<dbReference type="AlphaFoldDB" id="A0A2T2P0H2"/>
<sequence>MDQRQSIFYAASACQYSFEEARRTEELAKNEWAENRLADFNMWAAGIGARTNNKLSLDARLALKPDIRDTVVNLLQVLRFMVDKCISLASSMESDLFGLSSNRQAMAFSQLKDEEREHEQRPVSPWSDASSSESELEDFSVEESSESVSASMRKVQALLEQLSRISFAIRRSGISRRLWKADQRFKLDDHVDLRDHLTTILLCKGQVSSQTSFDPAEINSHKLNDIQIRLINCNLRRRNRFIYAQTHEKKLGTPGDCTDFFTEERSSQVVPIQKGTALRNHVSSTPILVTGEKRATKQASTQSSATILVEDIQLPNAVAPSQAATTQISATAVRLNYPCPPKINSDRVGFRCPCCCQVIATAYAQKNRWRKHIAEDVSPYTCILPNCPVPNTLYVTKESWKSHLLEDHPISESWVCFACDSTINFVEEEDFVVHMQSQHSNAISASQIPILKAACMRKIPNEVTTCPLCNEWSPEQGRDHREALIDHIAEEVHEFSLRSLPWAPDDTNDDNERTRIATAKTQEWLTRYELSSEEQKDAPPPAKAEITPRNHYFDFNDYFAEENETGDESSTHSNESIAHELENLRNEGSLKYDDRSTENDLDDLEHKKTEWNTEVLDIDLEAVRRNPAAHEATESRIREAIDLLPTKYTRSRSETQDTNLLYYLAMTLQFRGKYSEATEAALQLQDVDFGSATAEASRISVATCVASILYFDGYYLAALNHMGRPRFVLGLGQEPYPPTLNEMIMYTECLLAVGSYEEAQRYYEERVALVKSRFTENIAERQALSANILRSRGIYLIAEAKITEALRLSEPIYERNDPYTLTMMSNYAEILRNLGQFEQALTMNIRVIEASSVILGSDHPETLTTMDNLAATYRNLGRLEEAADLSAQVLEKSLMVLRVNHPDVLASTANLALIRKAQGKMIETEKLERDVMERSIEELGRDHPDTLTSIGNYAATLSLTGRWRDAALLEENVLICRRRVLGEEHPDTRIAEENLDYTRGMLLHGS</sequence>
<feature type="compositionally biased region" description="Basic and acidic residues" evidence="1">
    <location>
        <begin position="111"/>
        <end position="121"/>
    </location>
</feature>
<dbReference type="InterPro" id="IPR011990">
    <property type="entry name" value="TPR-like_helical_dom_sf"/>
</dbReference>
<reference evidence="2 3" key="1">
    <citation type="journal article" date="2018" name="Front. Microbiol.">
        <title>Genome-Wide Analysis of Corynespora cassiicola Leaf Fall Disease Putative Effectors.</title>
        <authorList>
            <person name="Lopez D."/>
            <person name="Ribeiro S."/>
            <person name="Label P."/>
            <person name="Fumanal B."/>
            <person name="Venisse J.S."/>
            <person name="Kohler A."/>
            <person name="de Oliveira R.R."/>
            <person name="Labutti K."/>
            <person name="Lipzen A."/>
            <person name="Lail K."/>
            <person name="Bauer D."/>
            <person name="Ohm R.A."/>
            <person name="Barry K.W."/>
            <person name="Spatafora J."/>
            <person name="Grigoriev I.V."/>
            <person name="Martin F.M."/>
            <person name="Pujade-Renaud V."/>
        </authorList>
    </citation>
    <scope>NUCLEOTIDE SEQUENCE [LARGE SCALE GENOMIC DNA]</scope>
    <source>
        <strain evidence="2 3">Philippines</strain>
    </source>
</reference>
<dbReference type="Pfam" id="PF13424">
    <property type="entry name" value="TPR_12"/>
    <property type="match status" value="2"/>
</dbReference>
<dbReference type="OrthoDB" id="5365701at2759"/>
<dbReference type="Proteomes" id="UP000240883">
    <property type="component" value="Unassembled WGS sequence"/>
</dbReference>